<evidence type="ECO:0000313" key="6">
    <source>
        <dbReference type="Proteomes" id="UP001326715"/>
    </source>
</evidence>
<evidence type="ECO:0000313" key="5">
    <source>
        <dbReference type="Proteomes" id="UP000183788"/>
    </source>
</evidence>
<feature type="transmembrane region" description="Helical" evidence="2">
    <location>
        <begin position="198"/>
        <end position="214"/>
    </location>
</feature>
<protein>
    <submittedName>
        <fullName evidence="4">DUF3667 domain-containing protein</fullName>
    </submittedName>
</protein>
<sequence length="309" mass="36963">METQPIRAEKNCLNCGTEVPERYCTHCGQENTVPHESFGHLFKHFFADVIHYDSKTLITLKYLLFRPGFLTQEYIAGKRVRYVNPIKFYIFTSFVFFFAYFAFTRQEESADKPKVVMAKSYNLDGNDKADSIADAWKQKMDRYENEKEYKEAQKVLPESERDGIFTRQAVHQYFKQKERKEKGEEGIDEQFQHNYPKMMFVLLPLFALYLKWFYQRRKKWFYADHAIFSLHFHTFFFIFYLFTTILDWLFNVDFISLAGLVVIFIYLMQALKRIYGGKSFWKAFSLVLVYGFSLLMVYVGFAIVISLWM</sequence>
<accession>A0A1K1LRZ0</accession>
<dbReference type="AlphaFoldDB" id="A0A1K1LRZ0"/>
<dbReference type="OrthoDB" id="675873at2"/>
<evidence type="ECO:0000313" key="4">
    <source>
        <dbReference type="EMBL" id="WQG89486.1"/>
    </source>
</evidence>
<name>A0A1K1LRZ0_9BACT</name>
<reference evidence="4 6" key="2">
    <citation type="submission" date="2023-11" db="EMBL/GenBank/DDBJ databases">
        <title>MicrobeMod: A computational toolkit for identifying prokaryotic methylation and restriction-modification with nanopore sequencing.</title>
        <authorList>
            <person name="Crits-Christoph A."/>
            <person name="Kang S.C."/>
            <person name="Lee H."/>
            <person name="Ostrov N."/>
        </authorList>
    </citation>
    <scope>NUCLEOTIDE SEQUENCE [LARGE SCALE GENOMIC DNA]</scope>
    <source>
        <strain evidence="4 6">ATCC 23090</strain>
    </source>
</reference>
<feature type="transmembrane region" description="Helical" evidence="2">
    <location>
        <begin position="221"/>
        <end position="242"/>
    </location>
</feature>
<dbReference type="RefSeq" id="WP_072356718.1">
    <property type="nucleotide sequence ID" value="NZ_CP139972.1"/>
</dbReference>
<gene>
    <name evidence="3" type="ORF">SAMN05661012_00174</name>
    <name evidence="4" type="ORF">SR876_31640</name>
</gene>
<organism evidence="3 5">
    <name type="scientific">Chitinophaga sancti</name>
    <dbReference type="NCBI Taxonomy" id="1004"/>
    <lineage>
        <taxon>Bacteria</taxon>
        <taxon>Pseudomonadati</taxon>
        <taxon>Bacteroidota</taxon>
        <taxon>Chitinophagia</taxon>
        <taxon>Chitinophagales</taxon>
        <taxon>Chitinophagaceae</taxon>
        <taxon>Chitinophaga</taxon>
    </lineage>
</organism>
<keyword evidence="2" id="KW-0812">Transmembrane</keyword>
<dbReference type="Pfam" id="PF12412">
    <property type="entry name" value="DUF3667"/>
    <property type="match status" value="1"/>
</dbReference>
<dbReference type="EMBL" id="CP140154">
    <property type="protein sequence ID" value="WQG89486.1"/>
    <property type="molecule type" value="Genomic_DNA"/>
</dbReference>
<feature type="transmembrane region" description="Helical" evidence="2">
    <location>
        <begin position="248"/>
        <end position="268"/>
    </location>
</feature>
<evidence type="ECO:0000313" key="3">
    <source>
        <dbReference type="EMBL" id="SFW13689.1"/>
    </source>
</evidence>
<evidence type="ECO:0000256" key="2">
    <source>
        <dbReference type="SAM" id="Phobius"/>
    </source>
</evidence>
<keyword evidence="2" id="KW-0472">Membrane</keyword>
<keyword evidence="1" id="KW-0175">Coiled coil</keyword>
<feature type="transmembrane region" description="Helical" evidence="2">
    <location>
        <begin position="86"/>
        <end position="103"/>
    </location>
</feature>
<keyword evidence="6" id="KW-1185">Reference proteome</keyword>
<keyword evidence="2" id="KW-1133">Transmembrane helix</keyword>
<proteinExistence type="predicted"/>
<dbReference type="EMBL" id="FPIZ01000001">
    <property type="protein sequence ID" value="SFW13689.1"/>
    <property type="molecule type" value="Genomic_DNA"/>
</dbReference>
<dbReference type="Proteomes" id="UP001326715">
    <property type="component" value="Chromosome"/>
</dbReference>
<evidence type="ECO:0000256" key="1">
    <source>
        <dbReference type="SAM" id="Coils"/>
    </source>
</evidence>
<dbReference type="STRING" id="1004.SAMN05661012_00174"/>
<dbReference type="Proteomes" id="UP000183788">
    <property type="component" value="Unassembled WGS sequence"/>
</dbReference>
<reference evidence="3 5" key="1">
    <citation type="submission" date="2016-11" db="EMBL/GenBank/DDBJ databases">
        <authorList>
            <person name="Jaros S."/>
            <person name="Januszkiewicz K."/>
            <person name="Wedrychowicz H."/>
        </authorList>
    </citation>
    <scope>NUCLEOTIDE SEQUENCE [LARGE SCALE GENOMIC DNA]</scope>
    <source>
        <strain evidence="3 5">DSM 784</strain>
    </source>
</reference>
<dbReference type="InterPro" id="IPR022134">
    <property type="entry name" value="DUF3667"/>
</dbReference>
<feature type="coiled-coil region" evidence="1">
    <location>
        <begin position="126"/>
        <end position="153"/>
    </location>
</feature>
<feature type="transmembrane region" description="Helical" evidence="2">
    <location>
        <begin position="280"/>
        <end position="308"/>
    </location>
</feature>